<reference evidence="6" key="1">
    <citation type="submission" date="2022-05" db="EMBL/GenBank/DDBJ databases">
        <title>Description of a novel species of Leclercia; Leclercia tamurae and the Proposal for a Novel Genus Silvania gen. nov. Containing Two Novel Species Silvania hatchlandensis sp. nov. and Silvania confinis sp. nov. Isolated from the Rhizosphere of Oak.</title>
        <authorList>
            <person name="Maddock D.W."/>
            <person name="Brady C.L."/>
            <person name="Denman S."/>
            <person name="Arnold D."/>
        </authorList>
    </citation>
    <scope>NUCLEOTIDE SEQUENCE</scope>
    <source>
        <strain evidence="6">H6S3</strain>
    </source>
</reference>
<keyword evidence="4" id="KW-0175">Coiled coil</keyword>
<dbReference type="Pfam" id="PF02646">
    <property type="entry name" value="RmuC"/>
    <property type="match status" value="1"/>
</dbReference>
<accession>A0ABT2R5H6</accession>
<evidence type="ECO:0000256" key="5">
    <source>
        <dbReference type="ARBA" id="ARBA00023172"/>
    </source>
</evidence>
<gene>
    <name evidence="6" type="ORF">M8318_00240</name>
</gene>
<comment type="caution">
    <text evidence="6">The sequence shown here is derived from an EMBL/GenBank/DDBJ whole genome shotgun (WGS) entry which is preliminary data.</text>
</comment>
<dbReference type="PANTHER" id="PTHR30563:SF0">
    <property type="entry name" value="DNA RECOMBINATION PROTEIN RMUC"/>
    <property type="match status" value="1"/>
</dbReference>
<feature type="non-terminal residue" evidence="6">
    <location>
        <position position="84"/>
    </location>
</feature>
<comment type="function">
    <text evidence="1">Involved in DNA recombination.</text>
</comment>
<keyword evidence="5" id="KW-0233">DNA recombination</keyword>
<organism evidence="6 7">
    <name type="scientific">Leclercia tamurae</name>
    <dbReference type="NCBI Taxonomy" id="2926467"/>
    <lineage>
        <taxon>Bacteria</taxon>
        <taxon>Pseudomonadati</taxon>
        <taxon>Pseudomonadota</taxon>
        <taxon>Gammaproteobacteria</taxon>
        <taxon>Enterobacterales</taxon>
        <taxon>Enterobacteriaceae</taxon>
        <taxon>Leclercia</taxon>
    </lineage>
</organism>
<name>A0ABT2R5H6_9ENTR</name>
<evidence type="ECO:0000256" key="1">
    <source>
        <dbReference type="ARBA" id="ARBA00003416"/>
    </source>
</evidence>
<dbReference type="Proteomes" id="UP001062027">
    <property type="component" value="Unassembled WGS sequence"/>
</dbReference>
<sequence length="84" mass="9392">MTDAITIQNPRNRGGSTGHVLAKRSVTFTEIRTEGERFQPDVLIRLPGDKQVVVDAKVSLTAYQQYIAADDDLLRQQALKQHVT</sequence>
<evidence type="ECO:0000313" key="7">
    <source>
        <dbReference type="Proteomes" id="UP001062027"/>
    </source>
</evidence>
<dbReference type="InterPro" id="IPR003798">
    <property type="entry name" value="DNA_recombination_RmuC"/>
</dbReference>
<evidence type="ECO:0000256" key="2">
    <source>
        <dbReference type="ARBA" id="ARBA00009840"/>
    </source>
</evidence>
<evidence type="ECO:0000256" key="4">
    <source>
        <dbReference type="ARBA" id="ARBA00023054"/>
    </source>
</evidence>
<evidence type="ECO:0000256" key="3">
    <source>
        <dbReference type="ARBA" id="ARBA00015065"/>
    </source>
</evidence>
<proteinExistence type="inferred from homology"/>
<protein>
    <recommendedName>
        <fullName evidence="3">DNA recombination protein RmuC</fullName>
    </recommendedName>
</protein>
<dbReference type="EMBL" id="JAMHKS010000044">
    <property type="protein sequence ID" value="MCU6676108.1"/>
    <property type="molecule type" value="Genomic_DNA"/>
</dbReference>
<evidence type="ECO:0000313" key="6">
    <source>
        <dbReference type="EMBL" id="MCU6676108.1"/>
    </source>
</evidence>
<keyword evidence="7" id="KW-1185">Reference proteome</keyword>
<dbReference type="PANTHER" id="PTHR30563">
    <property type="entry name" value="DNA RECOMBINATION PROTEIN RMUC"/>
    <property type="match status" value="1"/>
</dbReference>
<dbReference type="RefSeq" id="WP_262660579.1">
    <property type="nucleotide sequence ID" value="NZ_JAMHKS010000044.1"/>
</dbReference>
<comment type="similarity">
    <text evidence="2">Belongs to the RmuC family.</text>
</comment>